<keyword evidence="3" id="KW-1185">Reference proteome</keyword>
<gene>
    <name evidence="2" type="ORF">JZ786_14045</name>
</gene>
<dbReference type="GO" id="GO:0006313">
    <property type="term" value="P:DNA transposition"/>
    <property type="evidence" value="ECO:0007669"/>
    <property type="project" value="InterPro"/>
</dbReference>
<sequence>MFAQIVSTKRPDGRTYRYMHIVESYREGKTVKKRRIASLGNVDGYSEEEIQQFIRTLESLLQNRASGSIEDFDPKSTLSFGVPYVVQFLWDQLGLTKAVQNELKDRQVTFDVARYVKAMVCNRLMNPSSKLDLFHTIEDMYLPESGDEPWQLQHFYRALDHLMDMKPQLEKLIYQRLTDLLSFRLSLVLYDLTSTHLSGHHCPIGEHGYSRTHRPDLEQVELGLLVTPDGLPITHEVFAGNTPDKKTVKEILERLKKDFSVEQCVFVGDRGMVTKKNTELLAELQYPFIVGYHKRGRVVSDTLLTKYNDISFYTELRGNLSYLEVPASAVEDDEKWQDARYILCHNPLKAKTDEAFRVSALEEAEQALVEYGTWLEKPHRGRKTSTQSMMLKVSDILTKKGAQAFLEVEFNDEKLSYKRNEGALAKEALRDGKFVIKTNTNLPAEQVVTSYKTLMNVERAFREIKNFLDVGPVYHWNEKRVRGHIFVCVLAYLFEQEVQVMYRRWWEQREREAQQMDNAAEREQRLEELGGRWYTGERIMKELKRWHVMKTEFLGKEFLSVPPPPQDLREVLKALNIPLPAKAIHLRQTSSGTLV</sequence>
<proteinExistence type="predicted"/>
<protein>
    <submittedName>
        <fullName evidence="2">IS1634 family transposase</fullName>
    </submittedName>
</protein>
<dbReference type="EMBL" id="CP071182">
    <property type="protein sequence ID" value="QSO45673.1"/>
    <property type="molecule type" value="Genomic_DNA"/>
</dbReference>
<dbReference type="AlphaFoldDB" id="A0A9X7VV38"/>
<dbReference type="GO" id="GO:0003677">
    <property type="term" value="F:DNA binding"/>
    <property type="evidence" value="ECO:0007669"/>
    <property type="project" value="InterPro"/>
</dbReference>
<dbReference type="NCBIfam" id="NF033559">
    <property type="entry name" value="transpos_IS1634"/>
    <property type="match status" value="1"/>
</dbReference>
<dbReference type="SUPFAM" id="SSF53098">
    <property type="entry name" value="Ribonuclease H-like"/>
    <property type="match status" value="1"/>
</dbReference>
<dbReference type="PANTHER" id="PTHR34614:SF2">
    <property type="entry name" value="TRANSPOSASE IS4-LIKE DOMAIN-CONTAINING PROTEIN"/>
    <property type="match status" value="1"/>
</dbReference>
<dbReference type="Pfam" id="PF01609">
    <property type="entry name" value="DDE_Tnp_1"/>
    <property type="match status" value="1"/>
</dbReference>
<accession>A0A9X7VV38</accession>
<dbReference type="InterPro" id="IPR047654">
    <property type="entry name" value="IS1634_transpos"/>
</dbReference>
<evidence type="ECO:0000313" key="3">
    <source>
        <dbReference type="Proteomes" id="UP000663505"/>
    </source>
</evidence>
<dbReference type="KEGG" id="afx:JZ786_14045"/>
<dbReference type="InterPro" id="IPR012337">
    <property type="entry name" value="RNaseH-like_sf"/>
</dbReference>
<dbReference type="PANTHER" id="PTHR34614">
    <property type="match status" value="1"/>
</dbReference>
<organism evidence="2 3">
    <name type="scientific">Alicyclobacillus mengziensis</name>
    <dbReference type="NCBI Taxonomy" id="2931921"/>
    <lineage>
        <taxon>Bacteria</taxon>
        <taxon>Bacillati</taxon>
        <taxon>Bacillota</taxon>
        <taxon>Bacilli</taxon>
        <taxon>Bacillales</taxon>
        <taxon>Alicyclobacillaceae</taxon>
        <taxon>Alicyclobacillus</taxon>
    </lineage>
</organism>
<name>A0A9X7VV38_9BACL</name>
<dbReference type="Proteomes" id="UP000663505">
    <property type="component" value="Chromosome"/>
</dbReference>
<dbReference type="GO" id="GO:0004803">
    <property type="term" value="F:transposase activity"/>
    <property type="evidence" value="ECO:0007669"/>
    <property type="project" value="InterPro"/>
</dbReference>
<evidence type="ECO:0000313" key="2">
    <source>
        <dbReference type="EMBL" id="QSO45673.1"/>
    </source>
</evidence>
<reference evidence="2 3" key="1">
    <citation type="submission" date="2021-02" db="EMBL/GenBank/DDBJ databases">
        <title>Alicyclobacillus curvatus sp. nov. and Alicyclobacillus mengziensis sp. nov., two acidophilic bacteria isolated from acid mine drainage.</title>
        <authorList>
            <person name="Huang Y."/>
        </authorList>
    </citation>
    <scope>NUCLEOTIDE SEQUENCE [LARGE SCALE GENOMIC DNA]</scope>
    <source>
        <strain evidence="2 3">S30H14</strain>
    </source>
</reference>
<evidence type="ECO:0000259" key="1">
    <source>
        <dbReference type="Pfam" id="PF01609"/>
    </source>
</evidence>
<feature type="domain" description="Transposase IS4-like" evidence="1">
    <location>
        <begin position="204"/>
        <end position="493"/>
    </location>
</feature>
<dbReference type="RefSeq" id="WP_206655042.1">
    <property type="nucleotide sequence ID" value="NZ_CP071182.1"/>
</dbReference>
<dbReference type="InterPro" id="IPR002559">
    <property type="entry name" value="Transposase_11"/>
</dbReference>